<dbReference type="Pfam" id="PF00497">
    <property type="entry name" value="SBP_bac_3"/>
    <property type="match status" value="1"/>
</dbReference>
<dbReference type="InterPro" id="IPR001320">
    <property type="entry name" value="Iontro_rcpt_C"/>
</dbReference>
<evidence type="ECO:0000256" key="1">
    <source>
        <dbReference type="ARBA" id="ARBA00004196"/>
    </source>
</evidence>
<keyword evidence="3" id="KW-0732">Signal</keyword>
<protein>
    <submittedName>
        <fullName evidence="7">Transporter substrate-binding domain-containing protein</fullName>
    </submittedName>
</protein>
<evidence type="ECO:0000259" key="5">
    <source>
        <dbReference type="SMART" id="SM00062"/>
    </source>
</evidence>
<dbReference type="SUPFAM" id="SSF53850">
    <property type="entry name" value="Periplasmic binding protein-like II"/>
    <property type="match status" value="1"/>
</dbReference>
<evidence type="ECO:0000256" key="2">
    <source>
        <dbReference type="ARBA" id="ARBA00010333"/>
    </source>
</evidence>
<proteinExistence type="inferred from homology"/>
<accession>A0ABS9GWX3</accession>
<dbReference type="SMART" id="SM00062">
    <property type="entry name" value="PBPb"/>
    <property type="match status" value="1"/>
</dbReference>
<dbReference type="CDD" id="cd13626">
    <property type="entry name" value="PBP2_Cystine_like"/>
    <property type="match status" value="1"/>
</dbReference>
<organism evidence="7 8">
    <name type="scientific">Pseudalkalibacillus berkeleyi</name>
    <dbReference type="NCBI Taxonomy" id="1069813"/>
    <lineage>
        <taxon>Bacteria</taxon>
        <taxon>Bacillati</taxon>
        <taxon>Bacillota</taxon>
        <taxon>Bacilli</taxon>
        <taxon>Bacillales</taxon>
        <taxon>Fictibacillaceae</taxon>
        <taxon>Pseudalkalibacillus</taxon>
    </lineage>
</organism>
<dbReference type="InterPro" id="IPR001638">
    <property type="entry name" value="Solute-binding_3/MltF_N"/>
</dbReference>
<dbReference type="PANTHER" id="PTHR35936:SF34">
    <property type="entry name" value="ABC TRANSPORTER EXTRACELLULAR-BINDING PROTEIN YCKB-RELATED"/>
    <property type="match status" value="1"/>
</dbReference>
<keyword evidence="8" id="KW-1185">Reference proteome</keyword>
<gene>
    <name evidence="7" type="ORF">L2716_00300</name>
</gene>
<dbReference type="InterPro" id="IPR018313">
    <property type="entry name" value="SBP_3_CS"/>
</dbReference>
<evidence type="ECO:0000256" key="3">
    <source>
        <dbReference type="ARBA" id="ARBA00022729"/>
    </source>
</evidence>
<dbReference type="RefSeq" id="WP_236330353.1">
    <property type="nucleotide sequence ID" value="NZ_JAKIJS010000001.1"/>
</dbReference>
<reference evidence="7 8" key="1">
    <citation type="submission" date="2022-01" db="EMBL/GenBank/DDBJ databases">
        <title>Alkalihalobacillus sp. EGI L200015, a novel bacterium isolated from a salt lake sediment.</title>
        <authorList>
            <person name="Gao L."/>
            <person name="Fang B.-Z."/>
            <person name="Li W.-J."/>
        </authorList>
    </citation>
    <scope>NUCLEOTIDE SEQUENCE [LARGE SCALE GENOMIC DNA]</scope>
    <source>
        <strain evidence="7 8">KCTC 12718</strain>
    </source>
</reference>
<comment type="subcellular location">
    <subcellularLocation>
        <location evidence="1">Cell envelope</location>
    </subcellularLocation>
</comment>
<evidence type="ECO:0000256" key="4">
    <source>
        <dbReference type="RuleBase" id="RU003744"/>
    </source>
</evidence>
<comment type="caution">
    <text evidence="7">The sequence shown here is derived from an EMBL/GenBank/DDBJ whole genome shotgun (WGS) entry which is preliminary data.</text>
</comment>
<evidence type="ECO:0000313" key="7">
    <source>
        <dbReference type="EMBL" id="MCF6136146.1"/>
    </source>
</evidence>
<dbReference type="Gene3D" id="3.40.190.10">
    <property type="entry name" value="Periplasmic binding protein-like II"/>
    <property type="match status" value="2"/>
</dbReference>
<dbReference type="PROSITE" id="PS51257">
    <property type="entry name" value="PROKAR_LIPOPROTEIN"/>
    <property type="match status" value="1"/>
</dbReference>
<dbReference type="EMBL" id="JAKIJS010000001">
    <property type="protein sequence ID" value="MCF6136146.1"/>
    <property type="molecule type" value="Genomic_DNA"/>
</dbReference>
<feature type="domain" description="Solute-binding protein family 3/N-terminal" evidence="5">
    <location>
        <begin position="37"/>
        <end position="256"/>
    </location>
</feature>
<evidence type="ECO:0000259" key="6">
    <source>
        <dbReference type="SMART" id="SM00079"/>
    </source>
</evidence>
<name>A0ABS9GWX3_9BACL</name>
<sequence>MKHNWIYALVFVLAIGVLAACGMDKNKDKATGDKREELTIGTEATYPPFSFRDSESNEVTGYDVEIAREVAKRLGMKAKFVPTEWKGMFGALDTERIDMIANQVTITDDRKKKYAFSEPYTVSGGQVIVHEKTDDIKGIEDLKGKTVGTTQGSNYAEAAEEAGAKLKYYKGVAQVLTDLNVNRIDAALNDRLFIQQELKDNSYKVKPVGEPFNKNKMAFTFRKDQEDLVEKVNNALEEMKKDGTIEEISQKYFGEDVSE</sequence>
<dbReference type="SMART" id="SM00079">
    <property type="entry name" value="PBPe"/>
    <property type="match status" value="1"/>
</dbReference>
<dbReference type="Proteomes" id="UP001649381">
    <property type="component" value="Unassembled WGS sequence"/>
</dbReference>
<comment type="similarity">
    <text evidence="2 4">Belongs to the bacterial solute-binding protein 3 family.</text>
</comment>
<dbReference type="PANTHER" id="PTHR35936">
    <property type="entry name" value="MEMBRANE-BOUND LYTIC MUREIN TRANSGLYCOSYLASE F"/>
    <property type="match status" value="1"/>
</dbReference>
<feature type="domain" description="Ionotropic glutamate receptor C-terminal" evidence="6">
    <location>
        <begin position="37"/>
        <end position="255"/>
    </location>
</feature>
<evidence type="ECO:0000313" key="8">
    <source>
        <dbReference type="Proteomes" id="UP001649381"/>
    </source>
</evidence>
<dbReference type="PROSITE" id="PS01039">
    <property type="entry name" value="SBP_BACTERIAL_3"/>
    <property type="match status" value="1"/>
</dbReference>